<dbReference type="Proteomes" id="UP000297753">
    <property type="component" value="Unassembled WGS sequence"/>
</dbReference>
<evidence type="ECO:0000256" key="3">
    <source>
        <dbReference type="ARBA" id="ARBA00022475"/>
    </source>
</evidence>
<dbReference type="GO" id="GO:0005886">
    <property type="term" value="C:plasma membrane"/>
    <property type="evidence" value="ECO:0007669"/>
    <property type="project" value="UniProtKB-SubCell"/>
</dbReference>
<name>A0A4Y8WEQ2_9VIBR</name>
<evidence type="ECO:0000256" key="1">
    <source>
        <dbReference type="ARBA" id="ARBA00004429"/>
    </source>
</evidence>
<dbReference type="GO" id="GO:0004190">
    <property type="term" value="F:aspartic-type endopeptidase activity"/>
    <property type="evidence" value="ECO:0007669"/>
    <property type="project" value="UniProtKB-EC"/>
</dbReference>
<organism evidence="22 23">
    <name type="scientific">Vibrio ouci</name>
    <dbReference type="NCBI Taxonomy" id="2499078"/>
    <lineage>
        <taxon>Bacteria</taxon>
        <taxon>Pseudomonadati</taxon>
        <taxon>Pseudomonadota</taxon>
        <taxon>Gammaproteobacteria</taxon>
        <taxon>Vibrionales</taxon>
        <taxon>Vibrionaceae</taxon>
        <taxon>Vibrio</taxon>
    </lineage>
</organism>
<keyword evidence="10 18" id="KW-0378">Hydrolase</keyword>
<comment type="similarity">
    <text evidence="2 17">Belongs to the peptidase A24 family.</text>
</comment>
<evidence type="ECO:0000256" key="18">
    <source>
        <dbReference type="RuleBase" id="RU003794"/>
    </source>
</evidence>
<gene>
    <name evidence="22" type="ORF">ELS82_11195</name>
</gene>
<dbReference type="InterPro" id="IPR050882">
    <property type="entry name" value="Prepilin_peptidase/N-MTase"/>
</dbReference>
<evidence type="ECO:0000256" key="12">
    <source>
        <dbReference type="ARBA" id="ARBA00023136"/>
    </source>
</evidence>
<keyword evidence="6 18" id="KW-0645">Protease</keyword>
<dbReference type="RefSeq" id="WP_134835565.1">
    <property type="nucleotide sequence ID" value="NZ_SATR01000015.1"/>
</dbReference>
<evidence type="ECO:0000256" key="7">
    <source>
        <dbReference type="ARBA" id="ARBA00022679"/>
    </source>
</evidence>
<evidence type="ECO:0000256" key="11">
    <source>
        <dbReference type="ARBA" id="ARBA00022989"/>
    </source>
</evidence>
<evidence type="ECO:0000256" key="4">
    <source>
        <dbReference type="ARBA" id="ARBA00022519"/>
    </source>
</evidence>
<evidence type="ECO:0000259" key="20">
    <source>
        <dbReference type="Pfam" id="PF01478"/>
    </source>
</evidence>
<keyword evidence="8" id="KW-0949">S-adenosyl-L-methionine</keyword>
<dbReference type="InterPro" id="IPR010627">
    <property type="entry name" value="Prepilin_pept_A24_N"/>
</dbReference>
<evidence type="ECO:0000256" key="15">
    <source>
        <dbReference type="ARBA" id="ARBA00067082"/>
    </source>
</evidence>
<feature type="domain" description="Prepilin peptidase A24 N-terminal" evidence="21">
    <location>
        <begin position="17"/>
        <end position="124"/>
    </location>
</feature>
<evidence type="ECO:0000256" key="16">
    <source>
        <dbReference type="ARBA" id="ARBA00071870"/>
    </source>
</evidence>
<evidence type="ECO:0000313" key="23">
    <source>
        <dbReference type="Proteomes" id="UP000297753"/>
    </source>
</evidence>
<dbReference type="AlphaFoldDB" id="A0A4Y8WEQ2"/>
<dbReference type="EMBL" id="SATR01000015">
    <property type="protein sequence ID" value="TFH91432.1"/>
    <property type="molecule type" value="Genomic_DNA"/>
</dbReference>
<evidence type="ECO:0000256" key="2">
    <source>
        <dbReference type="ARBA" id="ARBA00005801"/>
    </source>
</evidence>
<feature type="transmembrane region" description="Helical" evidence="19">
    <location>
        <begin position="157"/>
        <end position="174"/>
    </location>
</feature>
<keyword evidence="3" id="KW-1003">Cell membrane</keyword>
<keyword evidence="13 18" id="KW-0511">Multifunctional enzyme</keyword>
<dbReference type="Pfam" id="PF06750">
    <property type="entry name" value="A24_N_bact"/>
    <property type="match status" value="1"/>
</dbReference>
<comment type="catalytic activity">
    <reaction evidence="14 18">
        <text>Typically cleaves a -Gly-|-Phe- bond to release an N-terminal, basic peptide of 5-8 residues from type IV prepilin, and then N-methylates the new N-terminal amino group, the methyl donor being S-adenosyl-L-methionine.</text>
        <dbReference type="EC" id="3.4.23.43"/>
    </reaction>
</comment>
<dbReference type="Pfam" id="PF01478">
    <property type="entry name" value="Peptidase_A24"/>
    <property type="match status" value="1"/>
</dbReference>
<dbReference type="GO" id="GO:0008168">
    <property type="term" value="F:methyltransferase activity"/>
    <property type="evidence" value="ECO:0007669"/>
    <property type="project" value="UniProtKB-KW"/>
</dbReference>
<dbReference type="PANTHER" id="PTHR30487">
    <property type="entry name" value="TYPE 4 PREPILIN-LIKE PROTEINS LEADER PEPTIDE-PROCESSING ENZYME"/>
    <property type="match status" value="1"/>
</dbReference>
<evidence type="ECO:0000256" key="17">
    <source>
        <dbReference type="RuleBase" id="RU003793"/>
    </source>
</evidence>
<dbReference type="OrthoDB" id="9789291at2"/>
<evidence type="ECO:0000256" key="8">
    <source>
        <dbReference type="ARBA" id="ARBA00022691"/>
    </source>
</evidence>
<dbReference type="PANTHER" id="PTHR30487:SF0">
    <property type="entry name" value="PREPILIN LEADER PEPTIDASE_N-METHYLTRANSFERASE-RELATED"/>
    <property type="match status" value="1"/>
</dbReference>
<comment type="function">
    <text evidence="18">Plays an essential role in type IV pili and type II pseudopili formation by proteolytically removing the leader sequence from substrate proteins and subsequently monomethylating the alpha-amino group of the newly exposed N-terminal phenylalanine.</text>
</comment>
<comment type="subcellular location">
    <subcellularLocation>
        <location evidence="1">Cell inner membrane</location>
        <topology evidence="1">Multi-pass membrane protein</topology>
    </subcellularLocation>
    <subcellularLocation>
        <location evidence="18">Cell membrane</location>
        <topology evidence="18">Multi-pass membrane protein</topology>
    </subcellularLocation>
</comment>
<comment type="caution">
    <text evidence="22">The sequence shown here is derived from an EMBL/GenBank/DDBJ whole genome shotgun (WGS) entry which is preliminary data.</text>
</comment>
<dbReference type="FunFam" id="1.20.120.1220:FF:000001">
    <property type="entry name" value="Type 4 prepilin-like proteins leader peptide-processing enzyme"/>
    <property type="match status" value="1"/>
</dbReference>
<evidence type="ECO:0000259" key="21">
    <source>
        <dbReference type="Pfam" id="PF06750"/>
    </source>
</evidence>
<evidence type="ECO:0000313" key="22">
    <source>
        <dbReference type="EMBL" id="TFH91432.1"/>
    </source>
</evidence>
<dbReference type="PRINTS" id="PR00864">
    <property type="entry name" value="PREPILNPTASE"/>
</dbReference>
<dbReference type="InterPro" id="IPR000045">
    <property type="entry name" value="Prepilin_IV_endopep_pep"/>
</dbReference>
<evidence type="ECO:0000256" key="5">
    <source>
        <dbReference type="ARBA" id="ARBA00022603"/>
    </source>
</evidence>
<evidence type="ECO:0000256" key="9">
    <source>
        <dbReference type="ARBA" id="ARBA00022692"/>
    </source>
</evidence>
<feature type="transmembrane region" description="Helical" evidence="19">
    <location>
        <begin position="219"/>
        <end position="245"/>
    </location>
</feature>
<feature type="transmembrane region" description="Helical" evidence="19">
    <location>
        <begin position="181"/>
        <end position="199"/>
    </location>
</feature>
<dbReference type="GO" id="GO:0032259">
    <property type="term" value="P:methylation"/>
    <property type="evidence" value="ECO:0007669"/>
    <property type="project" value="UniProtKB-KW"/>
</dbReference>
<feature type="domain" description="Prepilin type IV endopeptidase peptidase" evidence="20">
    <location>
        <begin position="134"/>
        <end position="244"/>
    </location>
</feature>
<proteinExistence type="inferred from homology"/>
<accession>A0A4Y8WEQ2</accession>
<keyword evidence="4" id="KW-0997">Cell inner membrane</keyword>
<evidence type="ECO:0000256" key="6">
    <source>
        <dbReference type="ARBA" id="ARBA00022670"/>
    </source>
</evidence>
<keyword evidence="7 18" id="KW-0808">Transferase</keyword>
<protein>
    <recommendedName>
        <fullName evidence="16 18">Prepilin leader peptidase/N-methyltransferase</fullName>
        <ecNumber evidence="18">2.1.1.-</ecNumber>
        <ecNumber evidence="15 18">3.4.23.43</ecNumber>
    </recommendedName>
</protein>
<dbReference type="EC" id="2.1.1.-" evidence="18"/>
<keyword evidence="11 19" id="KW-1133">Transmembrane helix</keyword>
<dbReference type="GO" id="GO:0006465">
    <property type="term" value="P:signal peptide processing"/>
    <property type="evidence" value="ECO:0007669"/>
    <property type="project" value="TreeGrafter"/>
</dbReference>
<evidence type="ECO:0000256" key="13">
    <source>
        <dbReference type="ARBA" id="ARBA00023268"/>
    </source>
</evidence>
<dbReference type="Gene3D" id="1.20.120.1220">
    <property type="match status" value="1"/>
</dbReference>
<dbReference type="InterPro" id="IPR014032">
    <property type="entry name" value="Peptidase_A24A_bac"/>
</dbReference>
<feature type="transmembrane region" description="Helical" evidence="19">
    <location>
        <begin position="6"/>
        <end position="30"/>
    </location>
</feature>
<evidence type="ECO:0000256" key="10">
    <source>
        <dbReference type="ARBA" id="ARBA00022801"/>
    </source>
</evidence>
<keyword evidence="12 19" id="KW-0472">Membrane</keyword>
<evidence type="ECO:0000256" key="14">
    <source>
        <dbReference type="ARBA" id="ARBA00050401"/>
    </source>
</evidence>
<dbReference type="EC" id="3.4.23.43" evidence="15 18"/>
<keyword evidence="9 18" id="KW-0812">Transmembrane</keyword>
<feature type="transmembrane region" description="Helical" evidence="19">
    <location>
        <begin position="257"/>
        <end position="275"/>
    </location>
</feature>
<feature type="transmembrane region" description="Helical" evidence="19">
    <location>
        <begin position="126"/>
        <end position="145"/>
    </location>
</feature>
<keyword evidence="5 18" id="KW-0489">Methyltransferase</keyword>
<keyword evidence="23" id="KW-1185">Reference proteome</keyword>
<evidence type="ECO:0000256" key="19">
    <source>
        <dbReference type="SAM" id="Phobius"/>
    </source>
</evidence>
<sequence length="289" mass="32521">MDIFYYYPWLFPVLAAIFGLIIGSFLNVVIHRLPIMMEREWRKECAESFPEYKIEPPQGTYNLSIPASTCPKCDTRIRIIDNIPVISWLLLRGKCHQCSNKISARYPLVELLSGVMSLMVAYQFGFSFYAICLIFFTFVLISATFIDLDTMLLPDQLTLPLTWAGIALALIGISPVSLQDAVIGAIAGYLALWVVYWAFKLTTGKEGMGYGDFKLLAALGAWLGWQYLPMIILLSSLVGLVFGLIQLRLKRQGIDKAFPFGPYLAIAGWISLMWGDLILDWYLGNFVGI</sequence>
<reference evidence="22 23" key="1">
    <citation type="submission" date="2019-01" db="EMBL/GenBank/DDBJ databases">
        <title>Vibrio BEI176 sp. nov, a marine bacterium isolated from China: eastern marignal seas.</title>
        <authorList>
            <person name="Li B."/>
        </authorList>
    </citation>
    <scope>NUCLEOTIDE SEQUENCE [LARGE SCALE GENOMIC DNA]</scope>
    <source>
        <strain evidence="22 23">BEI176</strain>
    </source>
</reference>